<feature type="compositionally biased region" description="Low complexity" evidence="1">
    <location>
        <begin position="14"/>
        <end position="30"/>
    </location>
</feature>
<feature type="region of interest" description="Disordered" evidence="1">
    <location>
        <begin position="131"/>
        <end position="161"/>
    </location>
</feature>
<evidence type="ECO:0000256" key="1">
    <source>
        <dbReference type="SAM" id="MobiDB-lite"/>
    </source>
</evidence>
<feature type="compositionally biased region" description="Basic residues" evidence="1">
    <location>
        <begin position="90"/>
        <end position="102"/>
    </location>
</feature>
<gene>
    <name evidence="3" type="primary">LOC113785104</name>
</gene>
<evidence type="ECO:0000313" key="2">
    <source>
        <dbReference type="Proteomes" id="UP000087171"/>
    </source>
</evidence>
<evidence type="ECO:0000313" key="3">
    <source>
        <dbReference type="RefSeq" id="XP_027187232.1"/>
    </source>
</evidence>
<accession>A0A3Q7Y7P9</accession>
<organism evidence="2 3">
    <name type="scientific">Cicer arietinum</name>
    <name type="common">Chickpea</name>
    <name type="synonym">Garbanzo</name>
    <dbReference type="NCBI Taxonomy" id="3827"/>
    <lineage>
        <taxon>Eukaryota</taxon>
        <taxon>Viridiplantae</taxon>
        <taxon>Streptophyta</taxon>
        <taxon>Embryophyta</taxon>
        <taxon>Tracheophyta</taxon>
        <taxon>Spermatophyta</taxon>
        <taxon>Magnoliopsida</taxon>
        <taxon>eudicotyledons</taxon>
        <taxon>Gunneridae</taxon>
        <taxon>Pentapetalae</taxon>
        <taxon>rosids</taxon>
        <taxon>fabids</taxon>
        <taxon>Fabales</taxon>
        <taxon>Fabaceae</taxon>
        <taxon>Papilionoideae</taxon>
        <taxon>50 kb inversion clade</taxon>
        <taxon>NPAAA clade</taxon>
        <taxon>Hologalegina</taxon>
        <taxon>IRL clade</taxon>
        <taxon>Cicereae</taxon>
        <taxon>Cicer</taxon>
    </lineage>
</organism>
<keyword evidence="2" id="KW-1185">Reference proteome</keyword>
<name>A0A3Q7Y7P9_CICAR</name>
<sequence length="161" mass="17524">MARTKQSARKNAYPCSPSSSSPSSESIQRSPSPPPRPNPPHVSSDTSFSDYLSSSPENNSNLSINPNPLSTVLPQLYTCPPPNIAQVPPHMRKPTIPKRRSMRVQSGIGTSKASTEKPFYFIISNFETDYSSDTPLPTTVTEKAQTKPITPSKSSFSNEPS</sequence>
<feature type="region of interest" description="Disordered" evidence="1">
    <location>
        <begin position="1"/>
        <end position="111"/>
    </location>
</feature>
<dbReference type="Proteomes" id="UP000087171">
    <property type="component" value="Unplaced"/>
</dbReference>
<dbReference type="RefSeq" id="XP_027187232.1">
    <property type="nucleotide sequence ID" value="XM_027331431.1"/>
</dbReference>
<dbReference type="AlphaFoldDB" id="A0A3Q7Y7P9"/>
<feature type="compositionally biased region" description="Low complexity" evidence="1">
    <location>
        <begin position="41"/>
        <end position="70"/>
    </location>
</feature>
<proteinExistence type="predicted"/>
<protein>
    <submittedName>
        <fullName evidence="3">Rho GTPase-activating protein gacR-like</fullName>
    </submittedName>
</protein>
<feature type="compositionally biased region" description="Pro residues" evidence="1">
    <location>
        <begin position="31"/>
        <end position="40"/>
    </location>
</feature>
<reference evidence="3" key="1">
    <citation type="submission" date="2025-08" db="UniProtKB">
        <authorList>
            <consortium name="RefSeq"/>
        </authorList>
    </citation>
    <scope>IDENTIFICATION</scope>
    <source>
        <tissue evidence="3">Etiolated seedlings</tissue>
    </source>
</reference>